<feature type="transmembrane region" description="Helical" evidence="1">
    <location>
        <begin position="88"/>
        <end position="107"/>
    </location>
</feature>
<organism evidence="2 3">
    <name type="scientific">Ensete ventricosum</name>
    <name type="common">Abyssinian banana</name>
    <name type="synonym">Musa ensete</name>
    <dbReference type="NCBI Taxonomy" id="4639"/>
    <lineage>
        <taxon>Eukaryota</taxon>
        <taxon>Viridiplantae</taxon>
        <taxon>Streptophyta</taxon>
        <taxon>Embryophyta</taxon>
        <taxon>Tracheophyta</taxon>
        <taxon>Spermatophyta</taxon>
        <taxon>Magnoliopsida</taxon>
        <taxon>Liliopsida</taxon>
        <taxon>Zingiberales</taxon>
        <taxon>Musaceae</taxon>
        <taxon>Ensete</taxon>
    </lineage>
</organism>
<keyword evidence="1" id="KW-1133">Transmembrane helix</keyword>
<keyword evidence="1" id="KW-0472">Membrane</keyword>
<accession>A0A427ATI2</accession>
<name>A0A427ATI2_ENSVE</name>
<gene>
    <name evidence="2" type="ORF">B296_00001589</name>
</gene>
<evidence type="ECO:0000256" key="1">
    <source>
        <dbReference type="SAM" id="Phobius"/>
    </source>
</evidence>
<dbReference type="EMBL" id="AMZH03001399">
    <property type="protein sequence ID" value="RRT79446.1"/>
    <property type="molecule type" value="Genomic_DNA"/>
</dbReference>
<proteinExistence type="predicted"/>
<evidence type="ECO:0000313" key="2">
    <source>
        <dbReference type="EMBL" id="RRT79446.1"/>
    </source>
</evidence>
<dbReference type="AlphaFoldDB" id="A0A427ATI2"/>
<reference evidence="2 3" key="1">
    <citation type="journal article" date="2014" name="Agronomy (Basel)">
        <title>A Draft Genome Sequence for Ensete ventricosum, the Drought-Tolerant Tree Against Hunger.</title>
        <authorList>
            <person name="Harrison J."/>
            <person name="Moore K.A."/>
            <person name="Paszkiewicz K."/>
            <person name="Jones T."/>
            <person name="Grant M."/>
            <person name="Ambacheew D."/>
            <person name="Muzemil S."/>
            <person name="Studholme D.J."/>
        </authorList>
    </citation>
    <scope>NUCLEOTIDE SEQUENCE [LARGE SCALE GENOMIC DNA]</scope>
</reference>
<dbReference type="Proteomes" id="UP000287651">
    <property type="component" value="Unassembled WGS sequence"/>
</dbReference>
<protein>
    <submittedName>
        <fullName evidence="2">Uncharacterized protein</fullName>
    </submittedName>
</protein>
<keyword evidence="1" id="KW-0812">Transmembrane</keyword>
<comment type="caution">
    <text evidence="2">The sequence shown here is derived from an EMBL/GenBank/DDBJ whole genome shotgun (WGS) entry which is preliminary data.</text>
</comment>
<sequence>MDITTQKVAIEDSIVGDLYVKLVATFNLKHYTYSDLIVEEVICATHIKENDDGLLFKKSFNFHLLRVGVAGQGMHCIVDRLGHFLRGFIFRFEAFFRWFAVLILYWFNHEKPTLFTVMFSAPRFITVPT</sequence>
<evidence type="ECO:0000313" key="3">
    <source>
        <dbReference type="Proteomes" id="UP000287651"/>
    </source>
</evidence>